<feature type="non-terminal residue" evidence="1">
    <location>
        <position position="1"/>
    </location>
</feature>
<proteinExistence type="predicted"/>
<dbReference type="AlphaFoldDB" id="A0A3B1D3Z6"/>
<protein>
    <submittedName>
        <fullName evidence="1">Uncharacterized protein</fullName>
    </submittedName>
</protein>
<gene>
    <name evidence="1" type="ORF">MNBD_NITROSPIRAE01-17</name>
</gene>
<organism evidence="1">
    <name type="scientific">hydrothermal vent metagenome</name>
    <dbReference type="NCBI Taxonomy" id="652676"/>
    <lineage>
        <taxon>unclassified sequences</taxon>
        <taxon>metagenomes</taxon>
        <taxon>ecological metagenomes</taxon>
    </lineage>
</organism>
<dbReference type="EMBL" id="UOGF01000109">
    <property type="protein sequence ID" value="VAX33491.1"/>
    <property type="molecule type" value="Genomic_DNA"/>
</dbReference>
<reference evidence="1" key="1">
    <citation type="submission" date="2018-06" db="EMBL/GenBank/DDBJ databases">
        <authorList>
            <person name="Zhirakovskaya E."/>
        </authorList>
    </citation>
    <scope>NUCLEOTIDE SEQUENCE</scope>
</reference>
<evidence type="ECO:0000313" key="1">
    <source>
        <dbReference type="EMBL" id="VAX33491.1"/>
    </source>
</evidence>
<dbReference type="Gene3D" id="2.120.10.80">
    <property type="entry name" value="Kelch-type beta propeller"/>
    <property type="match status" value="1"/>
</dbReference>
<name>A0A3B1D3Z6_9ZZZZ</name>
<dbReference type="InterPro" id="IPR015915">
    <property type="entry name" value="Kelch-typ_b-propeller"/>
</dbReference>
<sequence>FILMLEVGSHSKATVFASELSDLSNSLQPGEWAKLNSIGFGDGDLLKTGGRKVIDYAESGVWDPFGKRFMFIGGGHANYYKFIVYNDVTNTWKTLPMPLSCMNDRTCTGHGYDLNTIDLEGKRFYWRDRPRSGLFYMDLNTDQWGTIDSPTEDSNYTRAHRYGAMTWFPELNGLISVVKDKMYYYNQADGSFTPKGGFSLYGIHTFAEYNPMHKVLFFGGGNYKPEKYDGHPLYKMDATGAITRLNDAPFYVRITSGASGSEGSLVTYEPVSGTFIVLRSMNDSGSSELWEYDITLDKWSFITADFPLGTNGVSAPISNYGVIMFVGRNEIYIYKHKKCVDCINLEKPSMPLNLKMTIEE</sequence>
<accession>A0A3B1D3Z6</accession>
<dbReference type="SUPFAM" id="SSF117281">
    <property type="entry name" value="Kelch motif"/>
    <property type="match status" value="1"/>
</dbReference>